<accession>A0A1G6L953</accession>
<name>A0A1G6L953_9BURK</name>
<keyword evidence="2" id="KW-1185">Reference proteome</keyword>
<evidence type="ECO:0000313" key="1">
    <source>
        <dbReference type="EMBL" id="SDC39902.1"/>
    </source>
</evidence>
<dbReference type="RefSeq" id="WP_245711222.1">
    <property type="nucleotide sequence ID" value="NZ_FMZC01000002.1"/>
</dbReference>
<organism evidence="1 2">
    <name type="scientific">Paracidovorax valerianellae</name>
    <dbReference type="NCBI Taxonomy" id="187868"/>
    <lineage>
        <taxon>Bacteria</taxon>
        <taxon>Pseudomonadati</taxon>
        <taxon>Pseudomonadota</taxon>
        <taxon>Betaproteobacteria</taxon>
        <taxon>Burkholderiales</taxon>
        <taxon>Comamonadaceae</taxon>
        <taxon>Paracidovorax</taxon>
    </lineage>
</organism>
<dbReference type="Proteomes" id="UP000198781">
    <property type="component" value="Unassembled WGS sequence"/>
</dbReference>
<dbReference type="AlphaFoldDB" id="A0A1G6L953"/>
<sequence>MELRQMLLRNEARSSPLCKVYYRPIEAAIRWSGLHRHEAMILNVLGHRQTPTLHDFPRWPALSLNAERIYDGILNEELAYGYNGLTARGATPPTGTPEHFDLEGLTVRHTDLRAWMQRCYPGQRPRFLFSATERAAHPIITVEVGQAMLAEQAATHALLRQCQQQNRSLQARYEALLSRQAAVPTPEAPASPLSDRAETTYLNIIGALMDLLLGKSPSGKPYSDFRTQEAVISALLAHNGGLMGLTERTLQGKFARAKRQVNARQPPPAQDRMCGRENRIYGVQRD</sequence>
<evidence type="ECO:0008006" key="3">
    <source>
        <dbReference type="Google" id="ProtNLM"/>
    </source>
</evidence>
<protein>
    <recommendedName>
        <fullName evidence="3">Receptor protein-tyrosine kinase</fullName>
    </recommendedName>
</protein>
<gene>
    <name evidence="1" type="ORF">SAMN05192589_102106</name>
</gene>
<reference evidence="1 2" key="1">
    <citation type="submission" date="2016-10" db="EMBL/GenBank/DDBJ databases">
        <authorList>
            <person name="de Groot N.N."/>
        </authorList>
    </citation>
    <scope>NUCLEOTIDE SEQUENCE [LARGE SCALE GENOMIC DNA]</scope>
    <source>
        <strain evidence="1 2">DSM 16619</strain>
    </source>
</reference>
<proteinExistence type="predicted"/>
<dbReference type="STRING" id="187868.SAMN05192589_102106"/>
<dbReference type="EMBL" id="FMZC01000002">
    <property type="protein sequence ID" value="SDC39902.1"/>
    <property type="molecule type" value="Genomic_DNA"/>
</dbReference>
<evidence type="ECO:0000313" key="2">
    <source>
        <dbReference type="Proteomes" id="UP000198781"/>
    </source>
</evidence>